<sequence>MVNTRAKGIEDEERLSAPAARTRSHTKANPPELPKPPPKGCTGQKKKTVQRAFVEIACSPSKVLPSISSAPSPEKQSKEQVQEPSIEIAPSPLPSKALPSVSEQQVQSEVLSPHNTPPPPYIRSTIPHPSVVTAPGHLEPFEPLDMLDVTYADLEREEAEVREKKATSELDQHVPDPSDEDGDSGNESEWGGCATDSLSEAPAPHSRAPSPGPAQSPTRQQQAVEALRAYVTSSMGIDDITDKLQGILGKLSSVWYEAIADATGEPNQTVEEVRKAFEERVPSLLGANSTGQLPPTPQEIAVETLRQYITSSMGVNEITEELQGLLGELSSDWHTAIASATAEPGQSLDEVQEAFKLLVPSLLGSRRSARAHNAVDYRLPPGEDGHDMDDFDDGSDWGAERGRERELERKRKDRMRKIREKNGETVKDDESDSASDEESDSGAESEEDDPPLVVKRPYVGLDGKRKGSKSANANKKAPASAQDKKSKDVEQSLDESEDEEGSGRVPATMKAEIWKIRAEYEEKMEAVAQQFNHSLQSAYKIAGDVTIASRDPNLFNIFQKWYVAEDGKNAKIPESVIPGQYLTQQWQQLRQTRLSEDWNNTAKVEEEFASLREWHSSRYSNNPKMTKGPTKHDVRAVAKIISDVAKQATLN</sequence>
<gene>
    <name evidence="2" type="ORF">VKT23_006175</name>
</gene>
<feature type="region of interest" description="Disordered" evidence="1">
    <location>
        <begin position="374"/>
        <end position="506"/>
    </location>
</feature>
<evidence type="ECO:0000256" key="1">
    <source>
        <dbReference type="SAM" id="MobiDB-lite"/>
    </source>
</evidence>
<feature type="compositionally biased region" description="Basic and acidic residues" evidence="1">
    <location>
        <begin position="159"/>
        <end position="176"/>
    </location>
</feature>
<comment type="caution">
    <text evidence="2">The sequence shown here is derived from an EMBL/GenBank/DDBJ whole genome shotgun (WGS) entry which is preliminary data.</text>
</comment>
<keyword evidence="3" id="KW-1185">Reference proteome</keyword>
<protein>
    <submittedName>
        <fullName evidence="2">Uncharacterized protein</fullName>
    </submittedName>
</protein>
<feature type="compositionally biased region" description="Polar residues" evidence="1">
    <location>
        <begin position="213"/>
        <end position="223"/>
    </location>
</feature>
<feature type="compositionally biased region" description="Acidic residues" evidence="1">
    <location>
        <begin position="386"/>
        <end position="395"/>
    </location>
</feature>
<feature type="compositionally biased region" description="Low complexity" evidence="1">
    <location>
        <begin position="469"/>
        <end position="481"/>
    </location>
</feature>
<feature type="compositionally biased region" description="Polar residues" evidence="1">
    <location>
        <begin position="103"/>
        <end position="114"/>
    </location>
</feature>
<feature type="region of interest" description="Disordered" evidence="1">
    <location>
        <begin position="155"/>
        <end position="227"/>
    </location>
</feature>
<accession>A0ABR1JPE8</accession>
<dbReference type="Proteomes" id="UP001498398">
    <property type="component" value="Unassembled WGS sequence"/>
</dbReference>
<feature type="compositionally biased region" description="Acidic residues" evidence="1">
    <location>
        <begin position="491"/>
        <end position="500"/>
    </location>
</feature>
<feature type="compositionally biased region" description="Acidic residues" evidence="1">
    <location>
        <begin position="429"/>
        <end position="450"/>
    </location>
</feature>
<organism evidence="2 3">
    <name type="scientific">Marasmiellus scandens</name>
    <dbReference type="NCBI Taxonomy" id="2682957"/>
    <lineage>
        <taxon>Eukaryota</taxon>
        <taxon>Fungi</taxon>
        <taxon>Dikarya</taxon>
        <taxon>Basidiomycota</taxon>
        <taxon>Agaricomycotina</taxon>
        <taxon>Agaricomycetes</taxon>
        <taxon>Agaricomycetidae</taxon>
        <taxon>Agaricales</taxon>
        <taxon>Marasmiineae</taxon>
        <taxon>Omphalotaceae</taxon>
        <taxon>Marasmiellus</taxon>
    </lineage>
</organism>
<feature type="compositionally biased region" description="Acidic residues" evidence="1">
    <location>
        <begin position="177"/>
        <end position="186"/>
    </location>
</feature>
<reference evidence="2 3" key="1">
    <citation type="submission" date="2024-01" db="EMBL/GenBank/DDBJ databases">
        <title>A draft genome for the cacao thread blight pathogen Marasmiellus scandens.</title>
        <authorList>
            <person name="Baruah I.K."/>
            <person name="Leung J."/>
            <person name="Bukari Y."/>
            <person name="Amoako-Attah I."/>
            <person name="Meinhardt L.W."/>
            <person name="Bailey B.A."/>
            <person name="Cohen S.P."/>
        </authorList>
    </citation>
    <scope>NUCLEOTIDE SEQUENCE [LARGE SCALE GENOMIC DNA]</scope>
    <source>
        <strain evidence="2 3">GH-19</strain>
    </source>
</reference>
<proteinExistence type="predicted"/>
<dbReference type="EMBL" id="JBANRG010000007">
    <property type="protein sequence ID" value="KAK7464966.1"/>
    <property type="molecule type" value="Genomic_DNA"/>
</dbReference>
<feature type="compositionally biased region" description="Basic and acidic residues" evidence="1">
    <location>
        <begin position="398"/>
        <end position="410"/>
    </location>
</feature>
<feature type="region of interest" description="Disordered" evidence="1">
    <location>
        <begin position="63"/>
        <end position="128"/>
    </location>
</feature>
<name>A0ABR1JPE8_9AGAR</name>
<feature type="region of interest" description="Disordered" evidence="1">
    <location>
        <begin position="1"/>
        <end position="48"/>
    </location>
</feature>
<evidence type="ECO:0000313" key="2">
    <source>
        <dbReference type="EMBL" id="KAK7464966.1"/>
    </source>
</evidence>
<evidence type="ECO:0000313" key="3">
    <source>
        <dbReference type="Proteomes" id="UP001498398"/>
    </source>
</evidence>